<gene>
    <name evidence="1" type="ORF">KEH51_28090</name>
</gene>
<proteinExistence type="predicted"/>
<protein>
    <recommendedName>
        <fullName evidence="3">Exonuclease domain-containing protein</fullName>
    </recommendedName>
</protein>
<evidence type="ECO:0000313" key="1">
    <source>
        <dbReference type="EMBL" id="MBR8646263.1"/>
    </source>
</evidence>
<organism evidence="1 2">
    <name type="scientific">Peribacillus frigoritolerans</name>
    <dbReference type="NCBI Taxonomy" id="450367"/>
    <lineage>
        <taxon>Bacteria</taxon>
        <taxon>Bacillati</taxon>
        <taxon>Bacillota</taxon>
        <taxon>Bacilli</taxon>
        <taxon>Bacillales</taxon>
        <taxon>Bacillaceae</taxon>
        <taxon>Peribacillus</taxon>
    </lineage>
</organism>
<dbReference type="AlphaFoldDB" id="A0A941J3S5"/>
<evidence type="ECO:0008006" key="3">
    <source>
        <dbReference type="Google" id="ProtNLM"/>
    </source>
</evidence>
<dbReference type="SUPFAM" id="SSF53098">
    <property type="entry name" value="Ribonuclease H-like"/>
    <property type="match status" value="1"/>
</dbReference>
<dbReference type="InterPro" id="IPR036397">
    <property type="entry name" value="RNaseH_sf"/>
</dbReference>
<comment type="caution">
    <text evidence="1">The sequence shown here is derived from an EMBL/GenBank/DDBJ whole genome shotgun (WGS) entry which is preliminary data.</text>
</comment>
<sequence>MVPPFDTVELAKILKPTSDGYKLHQLAKEENLDHSRPHQADSDAYATALLLLELKKADESSSHDT</sequence>
<reference evidence="1" key="1">
    <citation type="submission" date="2021-04" db="EMBL/GenBank/DDBJ databases">
        <title>Whole genome sequencing of Enterococci isolates from hospitalized patients.</title>
        <authorList>
            <person name="Ogoti B.M."/>
            <person name="Onyambu F.G."/>
        </authorList>
    </citation>
    <scope>NUCLEOTIDE SEQUENCE</scope>
    <source>
        <strain evidence="1">242</strain>
    </source>
</reference>
<dbReference type="EMBL" id="JAGTPW010000083">
    <property type="protein sequence ID" value="MBR8646263.1"/>
    <property type="molecule type" value="Genomic_DNA"/>
</dbReference>
<accession>A0A941J3S5</accession>
<evidence type="ECO:0000313" key="2">
    <source>
        <dbReference type="Proteomes" id="UP000680045"/>
    </source>
</evidence>
<name>A0A941J3S5_9BACI</name>
<dbReference type="Proteomes" id="UP000680045">
    <property type="component" value="Unassembled WGS sequence"/>
</dbReference>
<dbReference type="Gene3D" id="3.30.420.10">
    <property type="entry name" value="Ribonuclease H-like superfamily/Ribonuclease H"/>
    <property type="match status" value="1"/>
</dbReference>
<dbReference type="GO" id="GO:0003676">
    <property type="term" value="F:nucleic acid binding"/>
    <property type="evidence" value="ECO:0007669"/>
    <property type="project" value="InterPro"/>
</dbReference>
<dbReference type="InterPro" id="IPR012337">
    <property type="entry name" value="RNaseH-like_sf"/>
</dbReference>